<dbReference type="PROSITE" id="PS51257">
    <property type="entry name" value="PROKAR_LIPOPROTEIN"/>
    <property type="match status" value="1"/>
</dbReference>
<evidence type="ECO:0000313" key="4">
    <source>
        <dbReference type="Proteomes" id="UP000475532"/>
    </source>
</evidence>
<keyword evidence="2" id="KW-0812">Transmembrane</keyword>
<dbReference type="RefSeq" id="WP_163052585.1">
    <property type="nucleotide sequence ID" value="NZ_JAAGLI010000006.1"/>
</dbReference>
<evidence type="ECO:0000256" key="1">
    <source>
        <dbReference type="SAM" id="MobiDB-lite"/>
    </source>
</evidence>
<gene>
    <name evidence="3" type="ORF">G3I70_00520</name>
</gene>
<dbReference type="EMBL" id="JAAGLI010000006">
    <property type="protein sequence ID" value="NEA20987.1"/>
    <property type="molecule type" value="Genomic_DNA"/>
</dbReference>
<name>A0A6L9Q6E2_9ACTN</name>
<evidence type="ECO:0000256" key="2">
    <source>
        <dbReference type="SAM" id="Phobius"/>
    </source>
</evidence>
<feature type="transmembrane region" description="Helical" evidence="2">
    <location>
        <begin position="118"/>
        <end position="143"/>
    </location>
</feature>
<proteinExistence type="predicted"/>
<dbReference type="AlphaFoldDB" id="A0A6L9Q6E2"/>
<reference evidence="3 4" key="1">
    <citation type="submission" date="2020-01" db="EMBL/GenBank/DDBJ databases">
        <title>Insect and environment-associated Actinomycetes.</title>
        <authorList>
            <person name="Currrie C."/>
            <person name="Chevrette M."/>
            <person name="Carlson C."/>
            <person name="Stubbendieck R."/>
            <person name="Wendt-Pienkowski E."/>
        </authorList>
    </citation>
    <scope>NUCLEOTIDE SEQUENCE [LARGE SCALE GENOMIC DNA]</scope>
    <source>
        <strain evidence="3 4">SID10258</strain>
    </source>
</reference>
<feature type="compositionally biased region" description="Basic and acidic residues" evidence="1">
    <location>
        <begin position="161"/>
        <end position="172"/>
    </location>
</feature>
<sequence>MNNAARHGIGTLIGVVATPLIAGCLAYSVDDVRISASRALAAKANGLPAESAPGADWAALAILLAGAAVIGLVVNARLSPLASLVPGVLISALGLAWFTQTAWMVENSTPEFVPEDFFLGYTSMAANGTFTIIGIALLVASVLPGRWRGSRPEPAVPAAPKEARPDDDVIES</sequence>
<feature type="transmembrane region" description="Helical" evidence="2">
    <location>
        <begin position="57"/>
        <end position="74"/>
    </location>
</feature>
<feature type="transmembrane region" description="Helical" evidence="2">
    <location>
        <begin position="12"/>
        <end position="29"/>
    </location>
</feature>
<feature type="region of interest" description="Disordered" evidence="1">
    <location>
        <begin position="150"/>
        <end position="172"/>
    </location>
</feature>
<evidence type="ECO:0000313" key="3">
    <source>
        <dbReference type="EMBL" id="NEA20987.1"/>
    </source>
</evidence>
<feature type="transmembrane region" description="Helical" evidence="2">
    <location>
        <begin position="81"/>
        <end position="98"/>
    </location>
</feature>
<accession>A0A6L9Q6E2</accession>
<organism evidence="3 4">
    <name type="scientific">Actinomadura bangladeshensis</name>
    <dbReference type="NCBI Taxonomy" id="453573"/>
    <lineage>
        <taxon>Bacteria</taxon>
        <taxon>Bacillati</taxon>
        <taxon>Actinomycetota</taxon>
        <taxon>Actinomycetes</taxon>
        <taxon>Streptosporangiales</taxon>
        <taxon>Thermomonosporaceae</taxon>
        <taxon>Actinomadura</taxon>
    </lineage>
</organism>
<dbReference type="Proteomes" id="UP000475532">
    <property type="component" value="Unassembled WGS sequence"/>
</dbReference>
<comment type="caution">
    <text evidence="3">The sequence shown here is derived from an EMBL/GenBank/DDBJ whole genome shotgun (WGS) entry which is preliminary data.</text>
</comment>
<protein>
    <submittedName>
        <fullName evidence="3">Uncharacterized protein</fullName>
    </submittedName>
</protein>
<keyword evidence="2" id="KW-0472">Membrane</keyword>
<keyword evidence="2" id="KW-1133">Transmembrane helix</keyword>